<dbReference type="GO" id="GO:0007165">
    <property type="term" value="P:signal transduction"/>
    <property type="evidence" value="ECO:0007669"/>
    <property type="project" value="UniProtKB-KW"/>
</dbReference>
<feature type="transmembrane region" description="Helical" evidence="10">
    <location>
        <begin position="121"/>
        <end position="148"/>
    </location>
</feature>
<dbReference type="EMBL" id="OU900094">
    <property type="protein sequence ID" value="CAG9854921.1"/>
    <property type="molecule type" value="Genomic_DNA"/>
</dbReference>
<accession>A0A9N9TEW2</accession>
<evidence type="ECO:0000256" key="5">
    <source>
        <dbReference type="ARBA" id="ARBA00022725"/>
    </source>
</evidence>
<evidence type="ECO:0000256" key="3">
    <source>
        <dbReference type="ARBA" id="ARBA00022606"/>
    </source>
</evidence>
<feature type="transmembrane region" description="Helical" evidence="10">
    <location>
        <begin position="358"/>
        <end position="381"/>
    </location>
</feature>
<dbReference type="Pfam" id="PF02949">
    <property type="entry name" value="7tm_6"/>
    <property type="match status" value="1"/>
</dbReference>
<evidence type="ECO:0000256" key="10">
    <source>
        <dbReference type="RuleBase" id="RU351113"/>
    </source>
</evidence>
<comment type="caution">
    <text evidence="10">Lacks conserved residue(s) required for the propagation of feature annotation.</text>
</comment>
<evidence type="ECO:0000256" key="7">
    <source>
        <dbReference type="ARBA" id="ARBA00023136"/>
    </source>
</evidence>
<evidence type="ECO:0000256" key="2">
    <source>
        <dbReference type="ARBA" id="ARBA00022475"/>
    </source>
</evidence>
<protein>
    <recommendedName>
        <fullName evidence="10">Odorant receptor</fullName>
    </recommendedName>
</protein>
<feature type="transmembrane region" description="Helical" evidence="10">
    <location>
        <begin position="63"/>
        <end position="82"/>
    </location>
</feature>
<dbReference type="GO" id="GO:0005886">
    <property type="term" value="C:plasma membrane"/>
    <property type="evidence" value="ECO:0007669"/>
    <property type="project" value="UniProtKB-SubCell"/>
</dbReference>
<evidence type="ECO:0000256" key="4">
    <source>
        <dbReference type="ARBA" id="ARBA00022692"/>
    </source>
</evidence>
<keyword evidence="7 10" id="KW-0472">Membrane</keyword>
<dbReference type="Proteomes" id="UP001153712">
    <property type="component" value="Chromosome 1"/>
</dbReference>
<feature type="transmembrane region" description="Helical" evidence="10">
    <location>
        <begin position="30"/>
        <end position="57"/>
    </location>
</feature>
<organism evidence="11 12">
    <name type="scientific">Phyllotreta striolata</name>
    <name type="common">Striped flea beetle</name>
    <name type="synonym">Crioceris striolata</name>
    <dbReference type="NCBI Taxonomy" id="444603"/>
    <lineage>
        <taxon>Eukaryota</taxon>
        <taxon>Metazoa</taxon>
        <taxon>Ecdysozoa</taxon>
        <taxon>Arthropoda</taxon>
        <taxon>Hexapoda</taxon>
        <taxon>Insecta</taxon>
        <taxon>Pterygota</taxon>
        <taxon>Neoptera</taxon>
        <taxon>Endopterygota</taxon>
        <taxon>Coleoptera</taxon>
        <taxon>Polyphaga</taxon>
        <taxon>Cucujiformia</taxon>
        <taxon>Chrysomeloidea</taxon>
        <taxon>Chrysomelidae</taxon>
        <taxon>Galerucinae</taxon>
        <taxon>Alticini</taxon>
        <taxon>Phyllotreta</taxon>
    </lineage>
</organism>
<dbReference type="PANTHER" id="PTHR21137">
    <property type="entry name" value="ODORANT RECEPTOR"/>
    <property type="match status" value="1"/>
</dbReference>
<keyword evidence="3 10" id="KW-0716">Sensory transduction</keyword>
<feature type="transmembrane region" description="Helical" evidence="10">
    <location>
        <begin position="296"/>
        <end position="315"/>
    </location>
</feature>
<keyword evidence="8 10" id="KW-0675">Receptor</keyword>
<keyword evidence="5 10" id="KW-0552">Olfaction</keyword>
<comment type="similarity">
    <text evidence="10">Belongs to the insect chemoreceptor superfamily. Heteromeric odorant receptor channel (TC 1.A.69) family.</text>
</comment>
<dbReference type="OrthoDB" id="8117390at2759"/>
<keyword evidence="4 10" id="KW-0812">Transmembrane</keyword>
<evidence type="ECO:0000256" key="6">
    <source>
        <dbReference type="ARBA" id="ARBA00022989"/>
    </source>
</evidence>
<evidence type="ECO:0000256" key="8">
    <source>
        <dbReference type="ARBA" id="ARBA00023170"/>
    </source>
</evidence>
<keyword evidence="6 10" id="KW-1133">Transmembrane helix</keyword>
<gene>
    <name evidence="11" type="ORF">PHYEVI_LOCUS1381</name>
</gene>
<evidence type="ECO:0000313" key="12">
    <source>
        <dbReference type="Proteomes" id="UP001153712"/>
    </source>
</evidence>
<reference evidence="11" key="1">
    <citation type="submission" date="2022-01" db="EMBL/GenBank/DDBJ databases">
        <authorList>
            <person name="King R."/>
        </authorList>
    </citation>
    <scope>NUCLEOTIDE SEQUENCE</scope>
</reference>
<proteinExistence type="inferred from homology"/>
<dbReference type="GO" id="GO:0004984">
    <property type="term" value="F:olfactory receptor activity"/>
    <property type="evidence" value="ECO:0007669"/>
    <property type="project" value="InterPro"/>
</dbReference>
<dbReference type="PANTHER" id="PTHR21137:SF35">
    <property type="entry name" value="ODORANT RECEPTOR 19A-RELATED"/>
    <property type="match status" value="1"/>
</dbReference>
<dbReference type="GO" id="GO:0005549">
    <property type="term" value="F:odorant binding"/>
    <property type="evidence" value="ECO:0007669"/>
    <property type="project" value="InterPro"/>
</dbReference>
<feature type="transmembrane region" description="Helical" evidence="10">
    <location>
        <begin position="189"/>
        <end position="214"/>
    </location>
</feature>
<evidence type="ECO:0000256" key="9">
    <source>
        <dbReference type="ARBA" id="ARBA00023224"/>
    </source>
</evidence>
<evidence type="ECO:0000313" key="11">
    <source>
        <dbReference type="EMBL" id="CAG9854921.1"/>
    </source>
</evidence>
<dbReference type="InterPro" id="IPR004117">
    <property type="entry name" value="7tm6_olfct_rcpt"/>
</dbReference>
<comment type="subcellular location">
    <subcellularLocation>
        <location evidence="1 10">Cell membrane</location>
        <topology evidence="1 10">Multi-pass membrane protein</topology>
    </subcellularLocation>
</comment>
<keyword evidence="9 10" id="KW-0807">Transducer</keyword>
<evidence type="ECO:0000256" key="1">
    <source>
        <dbReference type="ARBA" id="ARBA00004651"/>
    </source>
</evidence>
<dbReference type="AlphaFoldDB" id="A0A9N9TEW2"/>
<keyword evidence="12" id="KW-1185">Reference proteome</keyword>
<keyword evidence="2" id="KW-1003">Cell membrane</keyword>
<name>A0A9N9TEW2_PHYSR</name>
<sequence>MKHLQIAKWIMIVTGFWTFKKEYFTKQQHLFYRAYGIIMQLYFSCFIGALCVGLKAVQDNIQLIDAIGLLIFCSVMLIKIIICQRKSVRSIMNRIVDFDDESDTLTGKFRDIYLKNSRYNVIYGLSLFLVSAMCGVTLVFCDVAIYSYDMKRVKSGDLNSSDVRRPLPYHIWRPIDEKKHYYRAFLLDVLTATIGCTYNTATQIVYLSILTFILGQIKILQVKFEQMGAVCSRLGSEQERFMYLRSLIVEHQNIISFVKDLDENMKYLLFVEFTINPLQITCNLYEVLVFKVDGMFLFRVVLLLCMLIQMFTLTWHSNEIQVLGMAISQSVYDGEWYDLSEKFKQRLLIVMMRAQRPLTLAVGPFFILTNSTAVTSVKAAYSYLALLNNKRGD</sequence>